<dbReference type="Pfam" id="PF07587">
    <property type="entry name" value="PSD1"/>
    <property type="match status" value="1"/>
</dbReference>
<dbReference type="PANTHER" id="PTHR35889:SF3">
    <property type="entry name" value="F-BOX DOMAIN-CONTAINING PROTEIN"/>
    <property type="match status" value="1"/>
</dbReference>
<dbReference type="RefSeq" id="WP_068850913.1">
    <property type="nucleotide sequence ID" value="NZ_LYDR01000150.1"/>
</dbReference>
<evidence type="ECO:0000256" key="1">
    <source>
        <dbReference type="SAM" id="MobiDB-lite"/>
    </source>
</evidence>
<evidence type="ECO:0000313" key="4">
    <source>
        <dbReference type="EMBL" id="ODA28995.1"/>
    </source>
</evidence>
<comment type="caution">
    <text evidence="4">The sequence shown here is derived from an EMBL/GenBank/DDBJ whole genome shotgun (WGS) entry which is preliminary data.</text>
</comment>
<dbReference type="OrthoDB" id="289126at2"/>
<sequence length="998" mass="112445">MQEFAHHHDPAVLAHRRWPALEHRRWQWFCLAIASWLGLCQPGISPLPQVWAAEAKPADNSKSAAQTLPAEELKSSAVVESAVIPGINERYDLKVKNVDGPDFRKHVVPLLGKLGCNGRACHGSFQGQGGFRLSLFGYDFKADHENLVLGDKPRVNLMDRSKSLILMKPTEQVPHEGGEALKQGTWEYRVLDKWISQGAKPVTDKTPEFVRLDVLPDGKDPAAGERPEMVGSKVGQSWKLKCIAVWSDGTREDVTPLSRFQSNNDQIAKVTQEGVVTITGPGDSHVVAFYDNGVVPVPVILPVSNFTGDQYPSTPTPTRIDELVVQKLKKVGVVQSDLCGDEEFLRRVSLDITGTLPTPEEVEAFVRSKDVAKRSKKIDELLERPAYAAWQATKICDYTGNNPEYLQNAVVGNNSAQAARDWYEWIHDRVQRNVPYDELAENIILATSRQEGESYEQYCERVSGYYAKNSKGSFAEQPAMTHYWARRNFRTVEERALGFAYTFLGIRVQCAQCHKHPFDQWTKDDFDRFKNFFARIRYGDTPGNKDEKAAMLAKLGVDKDLKGNMLDRALKDYLASGKVVPVQEVFVTPPVKPKPVNPKAKPNAKRPQVVAGRTAKVLGGDEIVIEELDDPRTALMDWLRSEENPYFARAFVNRVWAGYFHVGIVEPPDDLSLANPPSNEALLDELTREFVAHGYDMKWLHRTIANSRTYQLSWQPNETNKLDERNFARAVPRRLPAEVAYDIIRQATASDFEMAKWNEQLNSRAIEDVGAGAKNGRAQVYALNIFGRSIRESNCDCDRSMEPSLLQTVYLQNDQELLAAIERKGGWVDQIVKVGPHPVVSDRNAITPSAAVVPDLADEKGKGKKKLESATEDSSNDRDLKEVLARVDKRIEKARQQKDKQQLAELQQTRQKLLEKIQAQAKTTDKPVNQGYKAGILPSDRILQEIVKTAYLRTLSRYPSNEETRRSVAYFHEAKDVRVGSRDLLWALLNTKEFMVNH</sequence>
<name>A0A1C3E6W1_9PLAN</name>
<protein>
    <recommendedName>
        <fullName evidence="6">BIG2 domain-containing protein</fullName>
    </recommendedName>
</protein>
<dbReference type="STRING" id="1841610.A6X21_10370"/>
<proteinExistence type="predicted"/>
<accession>A0A1C3E6W1</accession>
<feature type="domain" description="DUF1549" evidence="2">
    <location>
        <begin position="319"/>
        <end position="537"/>
    </location>
</feature>
<evidence type="ECO:0000313" key="5">
    <source>
        <dbReference type="Proteomes" id="UP000094828"/>
    </source>
</evidence>
<evidence type="ECO:0000259" key="2">
    <source>
        <dbReference type="Pfam" id="PF07583"/>
    </source>
</evidence>
<dbReference type="PANTHER" id="PTHR35889">
    <property type="entry name" value="CYCLOINULO-OLIGOSACCHARIDE FRUCTANOTRANSFERASE-RELATED"/>
    <property type="match status" value="1"/>
</dbReference>
<keyword evidence="5" id="KW-1185">Reference proteome</keyword>
<dbReference type="AlphaFoldDB" id="A0A1C3E6W1"/>
<dbReference type="Pfam" id="PF07583">
    <property type="entry name" value="PSCyt2"/>
    <property type="match status" value="1"/>
</dbReference>
<dbReference type="InterPro" id="IPR011444">
    <property type="entry name" value="DUF1549"/>
</dbReference>
<reference evidence="4 5" key="1">
    <citation type="submission" date="2016-05" db="EMBL/GenBank/DDBJ databases">
        <title>Genomic and physiological characterization of Planctopirus sp. isolated from fresh water lake.</title>
        <authorList>
            <person name="Subhash Y."/>
            <person name="Ramana C."/>
        </authorList>
    </citation>
    <scope>NUCLEOTIDE SEQUENCE [LARGE SCALE GENOMIC DNA]</scope>
    <source>
        <strain evidence="4 5">JC280</strain>
    </source>
</reference>
<evidence type="ECO:0000259" key="3">
    <source>
        <dbReference type="Pfam" id="PF07587"/>
    </source>
</evidence>
<feature type="domain" description="DUF1553" evidence="3">
    <location>
        <begin position="632"/>
        <end position="821"/>
    </location>
</feature>
<dbReference type="EMBL" id="LYDR01000150">
    <property type="protein sequence ID" value="ODA28995.1"/>
    <property type="molecule type" value="Genomic_DNA"/>
</dbReference>
<dbReference type="Proteomes" id="UP000094828">
    <property type="component" value="Unassembled WGS sequence"/>
</dbReference>
<organism evidence="4 5">
    <name type="scientific">Planctopirus hydrillae</name>
    <dbReference type="NCBI Taxonomy" id="1841610"/>
    <lineage>
        <taxon>Bacteria</taxon>
        <taxon>Pseudomonadati</taxon>
        <taxon>Planctomycetota</taxon>
        <taxon>Planctomycetia</taxon>
        <taxon>Planctomycetales</taxon>
        <taxon>Planctomycetaceae</taxon>
        <taxon>Planctopirus</taxon>
    </lineage>
</organism>
<evidence type="ECO:0008006" key="6">
    <source>
        <dbReference type="Google" id="ProtNLM"/>
    </source>
</evidence>
<feature type="region of interest" description="Disordered" evidence="1">
    <location>
        <begin position="857"/>
        <end position="878"/>
    </location>
</feature>
<gene>
    <name evidence="4" type="ORF">A6X21_10370</name>
</gene>
<dbReference type="Gene3D" id="2.60.40.1080">
    <property type="match status" value="1"/>
</dbReference>
<dbReference type="InterPro" id="IPR022655">
    <property type="entry name" value="DUF1553"/>
</dbReference>